<dbReference type="PANTHER" id="PTHR31293:SF12">
    <property type="entry name" value="RNI-LIKE SUPERFAMILY PROTEIN"/>
    <property type="match status" value="1"/>
</dbReference>
<feature type="domain" description="F-box" evidence="2">
    <location>
        <begin position="25"/>
        <end position="73"/>
    </location>
</feature>
<proteinExistence type="predicted"/>
<dbReference type="AlphaFoldDB" id="A0ABD3D0J7"/>
<comment type="caution">
    <text evidence="3">The sequence shown here is derived from an EMBL/GenBank/DDBJ whole genome shotgun (WGS) entry which is preliminary data.</text>
</comment>
<name>A0ABD3D0J7_9LAMI</name>
<dbReference type="InterPro" id="IPR001810">
    <property type="entry name" value="F-box_dom"/>
</dbReference>
<evidence type="ECO:0000256" key="1">
    <source>
        <dbReference type="SAM" id="MobiDB-lite"/>
    </source>
</evidence>
<feature type="region of interest" description="Disordered" evidence="1">
    <location>
        <begin position="1"/>
        <end position="21"/>
    </location>
</feature>
<feature type="compositionally biased region" description="Acidic residues" evidence="1">
    <location>
        <begin position="12"/>
        <end position="21"/>
    </location>
</feature>
<evidence type="ECO:0000313" key="4">
    <source>
        <dbReference type="Proteomes" id="UP001632038"/>
    </source>
</evidence>
<keyword evidence="4" id="KW-1185">Reference proteome</keyword>
<dbReference type="PROSITE" id="PS50181">
    <property type="entry name" value="FBOX"/>
    <property type="match status" value="1"/>
</dbReference>
<dbReference type="CDD" id="cd22160">
    <property type="entry name" value="F-box_AtFBL13-like"/>
    <property type="match status" value="1"/>
</dbReference>
<dbReference type="InterPro" id="IPR055294">
    <property type="entry name" value="FBL60-like"/>
</dbReference>
<evidence type="ECO:0000313" key="3">
    <source>
        <dbReference type="EMBL" id="KAL3635324.1"/>
    </source>
</evidence>
<dbReference type="Proteomes" id="UP001632038">
    <property type="component" value="Unassembled WGS sequence"/>
</dbReference>
<dbReference type="Gene3D" id="1.20.1280.50">
    <property type="match status" value="1"/>
</dbReference>
<sequence>MNKQSVKRRREEDDDDDDDGSEITIDRLSQLPQPILHQILSLLSQRDAVRTCVLSKSWRYLWHGRLNVEFHDNCFARKTEFWSFLDTTLQRYLDQNLSLQKFLLDIPSVVVDFELLQKWIYMVIMNMGVRSLSLIFPYPLPLVVFQSESLVELHLARCNLNTLKSTDNVIGLNSIKLHKHRNIKNFRCVAFRKIIIEIEDPQILENFHTEKRCSDRFLRHGNTHFPHLKSLILHSVQLPVSTFDNFSSFFPCLNELILENCDGLKEFRLLSSSIKRLTIKMYSINHRRGIKAFIDTPNIRYFEYSGHDFLPSIKFTPTFNEWKSKIFMWFKLEPSDNDAMSWFLKLNKLLKALSQSHITLSLAPNEYKKLHINDSYGGLYKPVVVDHLKLWGSYFYPAILNCFFRIFRPCYIQLDSGLGLGKYTEIPGLPNRKNPENTENSVYRKSRYGTRYVGIPTNSVRYRYENSVPKKGRYGIGIGENRRYTVPTQPYSGLARFNLAEYISKLIPNETDCYFWLQDLEEISTEVGNMEANEWHWVQTTSFPALLSQQQIRYRLTWKEQLSKFT</sequence>
<dbReference type="EMBL" id="JAVIJP010000027">
    <property type="protein sequence ID" value="KAL3635324.1"/>
    <property type="molecule type" value="Genomic_DNA"/>
</dbReference>
<dbReference type="InterPro" id="IPR036047">
    <property type="entry name" value="F-box-like_dom_sf"/>
</dbReference>
<reference evidence="4" key="1">
    <citation type="journal article" date="2024" name="IScience">
        <title>Strigolactones Initiate the Formation of Haustorium-like Structures in Castilleja.</title>
        <authorList>
            <person name="Buerger M."/>
            <person name="Peterson D."/>
            <person name="Chory J."/>
        </authorList>
    </citation>
    <scope>NUCLEOTIDE SEQUENCE [LARGE SCALE GENOMIC DNA]</scope>
</reference>
<evidence type="ECO:0000259" key="2">
    <source>
        <dbReference type="PROSITE" id="PS50181"/>
    </source>
</evidence>
<accession>A0ABD3D0J7</accession>
<gene>
    <name evidence="3" type="ORF">CASFOL_019871</name>
</gene>
<dbReference type="SUPFAM" id="SSF81383">
    <property type="entry name" value="F-box domain"/>
    <property type="match status" value="1"/>
</dbReference>
<dbReference type="PANTHER" id="PTHR31293">
    <property type="entry name" value="RNI-LIKE SUPERFAMILY PROTEIN"/>
    <property type="match status" value="1"/>
</dbReference>
<dbReference type="InterPro" id="IPR053781">
    <property type="entry name" value="F-box_AtFBL13-like"/>
</dbReference>
<dbReference type="Pfam" id="PF00646">
    <property type="entry name" value="F-box"/>
    <property type="match status" value="1"/>
</dbReference>
<protein>
    <recommendedName>
        <fullName evidence="2">F-box domain-containing protein</fullName>
    </recommendedName>
</protein>
<dbReference type="SUPFAM" id="SSF52047">
    <property type="entry name" value="RNI-like"/>
    <property type="match status" value="1"/>
</dbReference>
<organism evidence="3 4">
    <name type="scientific">Castilleja foliolosa</name>
    <dbReference type="NCBI Taxonomy" id="1961234"/>
    <lineage>
        <taxon>Eukaryota</taxon>
        <taxon>Viridiplantae</taxon>
        <taxon>Streptophyta</taxon>
        <taxon>Embryophyta</taxon>
        <taxon>Tracheophyta</taxon>
        <taxon>Spermatophyta</taxon>
        <taxon>Magnoliopsida</taxon>
        <taxon>eudicotyledons</taxon>
        <taxon>Gunneridae</taxon>
        <taxon>Pentapetalae</taxon>
        <taxon>asterids</taxon>
        <taxon>lamiids</taxon>
        <taxon>Lamiales</taxon>
        <taxon>Orobanchaceae</taxon>
        <taxon>Pedicularideae</taxon>
        <taxon>Castillejinae</taxon>
        <taxon>Castilleja</taxon>
    </lineage>
</organism>